<keyword evidence="4 5" id="KW-0408">Iron</keyword>
<dbReference type="PANTHER" id="PTHR10543">
    <property type="entry name" value="BETA-CAROTENE DIOXYGENASE"/>
    <property type="match status" value="1"/>
</dbReference>
<evidence type="ECO:0000256" key="1">
    <source>
        <dbReference type="ARBA" id="ARBA00006787"/>
    </source>
</evidence>
<organism evidence="6 7">
    <name type="scientific">Sphingomonas oligophenolica</name>
    <dbReference type="NCBI Taxonomy" id="301154"/>
    <lineage>
        <taxon>Bacteria</taxon>
        <taxon>Pseudomonadati</taxon>
        <taxon>Pseudomonadota</taxon>
        <taxon>Alphaproteobacteria</taxon>
        <taxon>Sphingomonadales</taxon>
        <taxon>Sphingomonadaceae</taxon>
        <taxon>Sphingomonas</taxon>
    </lineage>
</organism>
<sequence length="477" mass="52377">MASTIENAIRGTVMKGIEVVADFNRGRMPHDTVHPFLTGIHTPMSEELTLEDLPVTGTIPAALDGRYLRIGPNPVAPDPAGYHWFTGDGMVHGLAIRDGKALWYRNRWIRSNKVGKALDKAPAPGPRHGSFDTVNTNVVGIAGRTFALVEAGSYPVELSDTLDEQTYNPFDDTLIGSFTAHPHRDPLTGEQHAIAYEATDTETVRHVILSTEGRVVREEPIAVKNGPSIHDCAITSRYVVVLDLPVTFSMKALIGGHSFPYRWDRDHQARIGLLPRGGKGSETIWINADPCYIFHVANAYDLPDGRVVMDAVVYDTMFAESFSGPDAAPRGFERWTIDPGAGTVECRSIDNTPQEFPRADERRFGRPYRYAWTIGLPVHSDAFVGASYLLKHDLETGAREVHDFGEGRDPGEFVFVPAHADAAEGEGWMIGLVIDVRNETTDLVILDAQAFTSAPVASIRIPHRVPPGFHGNWLSAV</sequence>
<evidence type="ECO:0000313" key="7">
    <source>
        <dbReference type="Proteomes" id="UP001419910"/>
    </source>
</evidence>
<comment type="cofactor">
    <cofactor evidence="5">
        <name>Fe(2+)</name>
        <dbReference type="ChEBI" id="CHEBI:29033"/>
    </cofactor>
    <text evidence="5">Binds 1 Fe(2+) ion per subunit.</text>
</comment>
<dbReference type="RefSeq" id="WP_343889162.1">
    <property type="nucleotide sequence ID" value="NZ_BAAAEH010000017.1"/>
</dbReference>
<evidence type="ECO:0000256" key="5">
    <source>
        <dbReference type="RuleBase" id="RU364048"/>
    </source>
</evidence>
<dbReference type="EMBL" id="JBDIME010000035">
    <property type="protein sequence ID" value="MEN2792920.1"/>
    <property type="molecule type" value="Genomic_DNA"/>
</dbReference>
<dbReference type="Proteomes" id="UP001419910">
    <property type="component" value="Unassembled WGS sequence"/>
</dbReference>
<evidence type="ECO:0000256" key="2">
    <source>
        <dbReference type="ARBA" id="ARBA00022723"/>
    </source>
</evidence>
<evidence type="ECO:0000313" key="6">
    <source>
        <dbReference type="EMBL" id="MEN2792920.1"/>
    </source>
</evidence>
<dbReference type="PANTHER" id="PTHR10543:SF89">
    <property type="entry name" value="CAROTENOID 9,10(9',10')-CLEAVAGE DIOXYGENASE 1"/>
    <property type="match status" value="1"/>
</dbReference>
<reference evidence="6 7" key="1">
    <citation type="submission" date="2024-05" db="EMBL/GenBank/DDBJ databases">
        <authorList>
            <person name="Liu Q."/>
            <person name="Xin Y.-H."/>
        </authorList>
    </citation>
    <scope>NUCLEOTIDE SEQUENCE [LARGE SCALE GENOMIC DNA]</scope>
    <source>
        <strain evidence="6 7">CGMCC 1.10181</strain>
    </source>
</reference>
<keyword evidence="5" id="KW-0223">Dioxygenase</keyword>
<comment type="similarity">
    <text evidence="1 5">Belongs to the carotenoid oxygenase family.</text>
</comment>
<keyword evidence="3 5" id="KW-0560">Oxidoreductase</keyword>
<evidence type="ECO:0000256" key="3">
    <source>
        <dbReference type="ARBA" id="ARBA00023002"/>
    </source>
</evidence>
<dbReference type="InterPro" id="IPR004294">
    <property type="entry name" value="Carotenoid_Oase"/>
</dbReference>
<proteinExistence type="inferred from homology"/>
<accession>A0ABU9YAT8</accession>
<dbReference type="Pfam" id="PF03055">
    <property type="entry name" value="RPE65"/>
    <property type="match status" value="1"/>
</dbReference>
<keyword evidence="2 5" id="KW-0479">Metal-binding</keyword>
<protein>
    <recommendedName>
        <fullName evidence="5">Dioxygenase</fullName>
        <ecNumber evidence="5">1.13.11.-</ecNumber>
    </recommendedName>
</protein>
<evidence type="ECO:0000256" key="4">
    <source>
        <dbReference type="ARBA" id="ARBA00023004"/>
    </source>
</evidence>
<keyword evidence="7" id="KW-1185">Reference proteome</keyword>
<name>A0ABU9YAT8_9SPHN</name>
<dbReference type="EC" id="1.13.11.-" evidence="5"/>
<comment type="caution">
    <text evidence="6">The sequence shown here is derived from an EMBL/GenBank/DDBJ whole genome shotgun (WGS) entry which is preliminary data.</text>
</comment>
<gene>
    <name evidence="6" type="ORF">ABC974_25050</name>
</gene>